<accession>A0AAD5LY67</accession>
<dbReference type="Proteomes" id="UP001209570">
    <property type="component" value="Unassembled WGS sequence"/>
</dbReference>
<dbReference type="SUPFAM" id="SSF50156">
    <property type="entry name" value="PDZ domain-like"/>
    <property type="match status" value="1"/>
</dbReference>
<proteinExistence type="predicted"/>
<dbReference type="InterPro" id="IPR011993">
    <property type="entry name" value="PH-like_dom_sf"/>
</dbReference>
<dbReference type="Gene3D" id="2.30.29.30">
    <property type="entry name" value="Pleckstrin-homology domain (PH domain)/Phosphotyrosine-binding domain (PTB)"/>
    <property type="match status" value="2"/>
</dbReference>
<dbReference type="Pfam" id="PF02204">
    <property type="entry name" value="VPS9"/>
    <property type="match status" value="1"/>
</dbReference>
<organism evidence="5 6">
    <name type="scientific">Pythium insidiosum</name>
    <name type="common">Pythiosis disease agent</name>
    <dbReference type="NCBI Taxonomy" id="114742"/>
    <lineage>
        <taxon>Eukaryota</taxon>
        <taxon>Sar</taxon>
        <taxon>Stramenopiles</taxon>
        <taxon>Oomycota</taxon>
        <taxon>Peronosporomycetes</taxon>
        <taxon>Pythiales</taxon>
        <taxon>Pythiaceae</taxon>
        <taxon>Pythium</taxon>
    </lineage>
</organism>
<feature type="domain" description="PH" evidence="2">
    <location>
        <begin position="144"/>
        <end position="235"/>
    </location>
</feature>
<dbReference type="Gene3D" id="2.30.42.10">
    <property type="match status" value="1"/>
</dbReference>
<feature type="compositionally biased region" description="Low complexity" evidence="1">
    <location>
        <begin position="44"/>
        <end position="54"/>
    </location>
</feature>
<evidence type="ECO:0000259" key="4">
    <source>
        <dbReference type="PROSITE" id="PS51205"/>
    </source>
</evidence>
<keyword evidence="6" id="KW-1185">Reference proteome</keyword>
<dbReference type="PROSITE" id="PS51205">
    <property type="entry name" value="VPS9"/>
    <property type="match status" value="1"/>
</dbReference>
<feature type="compositionally biased region" description="Acidic residues" evidence="1">
    <location>
        <begin position="770"/>
        <end position="779"/>
    </location>
</feature>
<feature type="region of interest" description="Disordered" evidence="1">
    <location>
        <begin position="766"/>
        <end position="802"/>
    </location>
</feature>
<dbReference type="SMART" id="SM00233">
    <property type="entry name" value="PH"/>
    <property type="match status" value="2"/>
</dbReference>
<reference evidence="5" key="1">
    <citation type="submission" date="2021-12" db="EMBL/GenBank/DDBJ databases">
        <title>Prjna785345.</title>
        <authorList>
            <person name="Rujirawat T."/>
            <person name="Krajaejun T."/>
        </authorList>
    </citation>
    <scope>NUCLEOTIDE SEQUENCE</scope>
    <source>
        <strain evidence="5">Pi057C3</strain>
    </source>
</reference>
<comment type="caution">
    <text evidence="5">The sequence shown here is derived from an EMBL/GenBank/DDBJ whole genome shotgun (WGS) entry which is preliminary data.</text>
</comment>
<dbReference type="PROSITE" id="PS50106">
    <property type="entry name" value="PDZ"/>
    <property type="match status" value="1"/>
</dbReference>
<dbReference type="Gene3D" id="1.20.1050.80">
    <property type="entry name" value="VPS9 domain"/>
    <property type="match status" value="1"/>
</dbReference>
<feature type="region of interest" description="Disordered" evidence="1">
    <location>
        <begin position="44"/>
        <end position="85"/>
    </location>
</feature>
<dbReference type="SMART" id="SM00228">
    <property type="entry name" value="PDZ"/>
    <property type="match status" value="1"/>
</dbReference>
<dbReference type="InterPro" id="IPR036034">
    <property type="entry name" value="PDZ_sf"/>
</dbReference>
<dbReference type="SMART" id="SM00167">
    <property type="entry name" value="VPS9"/>
    <property type="match status" value="1"/>
</dbReference>
<feature type="domain" description="PH" evidence="2">
    <location>
        <begin position="259"/>
        <end position="355"/>
    </location>
</feature>
<evidence type="ECO:0000313" key="5">
    <source>
        <dbReference type="EMBL" id="KAJ0395908.1"/>
    </source>
</evidence>
<dbReference type="PANTHER" id="PTHR14336:SF8">
    <property type="entry name" value="PROTEIN OPY1"/>
    <property type="match status" value="1"/>
</dbReference>
<dbReference type="InterPro" id="IPR051707">
    <property type="entry name" value="PI-Interact_SigTrans_Reg"/>
</dbReference>
<dbReference type="PANTHER" id="PTHR14336">
    <property type="entry name" value="TANDEM PH DOMAIN CONTAINING PROTEIN"/>
    <property type="match status" value="1"/>
</dbReference>
<evidence type="ECO:0000259" key="2">
    <source>
        <dbReference type="PROSITE" id="PS50003"/>
    </source>
</evidence>
<evidence type="ECO:0000259" key="3">
    <source>
        <dbReference type="PROSITE" id="PS50106"/>
    </source>
</evidence>
<dbReference type="Pfam" id="PF00169">
    <property type="entry name" value="PH"/>
    <property type="match status" value="2"/>
</dbReference>
<dbReference type="InterPro" id="IPR037191">
    <property type="entry name" value="VPS9_dom_sf"/>
</dbReference>
<feature type="domain" description="VPS9" evidence="4">
    <location>
        <begin position="536"/>
        <end position="676"/>
    </location>
</feature>
<evidence type="ECO:0000313" key="6">
    <source>
        <dbReference type="Proteomes" id="UP001209570"/>
    </source>
</evidence>
<dbReference type="AlphaFoldDB" id="A0AAD5LY67"/>
<dbReference type="PROSITE" id="PS50003">
    <property type="entry name" value="PH_DOMAIN"/>
    <property type="match status" value="2"/>
</dbReference>
<dbReference type="SUPFAM" id="SSF109993">
    <property type="entry name" value="VPS9 domain"/>
    <property type="match status" value="1"/>
</dbReference>
<gene>
    <name evidence="5" type="ORF">P43SY_000414</name>
</gene>
<feature type="domain" description="PDZ" evidence="3">
    <location>
        <begin position="674"/>
        <end position="755"/>
    </location>
</feature>
<dbReference type="InterPro" id="IPR001849">
    <property type="entry name" value="PH_domain"/>
</dbReference>
<evidence type="ECO:0000256" key="1">
    <source>
        <dbReference type="SAM" id="MobiDB-lite"/>
    </source>
</evidence>
<evidence type="ECO:0008006" key="7">
    <source>
        <dbReference type="Google" id="ProtNLM"/>
    </source>
</evidence>
<dbReference type="InterPro" id="IPR003123">
    <property type="entry name" value="VPS9"/>
</dbReference>
<name>A0AAD5LY67_PYTIN</name>
<dbReference type="EMBL" id="JAKCXM010000319">
    <property type="protein sequence ID" value="KAJ0395908.1"/>
    <property type="molecule type" value="Genomic_DNA"/>
</dbReference>
<dbReference type="InterPro" id="IPR001478">
    <property type="entry name" value="PDZ"/>
</dbReference>
<dbReference type="Pfam" id="PF00595">
    <property type="entry name" value="PDZ"/>
    <property type="match status" value="1"/>
</dbReference>
<dbReference type="SUPFAM" id="SSF50729">
    <property type="entry name" value="PH domain-like"/>
    <property type="match status" value="2"/>
</dbReference>
<feature type="compositionally biased region" description="Basic and acidic residues" evidence="1">
    <location>
        <begin position="780"/>
        <end position="793"/>
    </location>
</feature>
<protein>
    <recommendedName>
        <fullName evidence="7">VPS9 domain-containing protein</fullName>
    </recommendedName>
</protein>
<sequence length="802" mass="88827">MSRPVIEVYRLPLRDTVNDGGNGDAAGGDTAALAAAVCAAVGGVSHSASPSSGAPQQDPTAIDAEPVAPSEDRPPQAAKPHAALSDLRRTSTRQVVLVTQPSRRDLEQWTERATSTMVRSAGGSVRLVTSKQQSCRWVLEYKPVVSHSGWLIKRGHSIRNFKRRLFCILDHELVYHDSHDATEVRGRIDLRKRTTVQCLLHSGFSLSQGSYQMVLYAIDAHDREVWIKKLQEQGVELLPASAKTARLIEEQTHNAEKKPIIFSGWLRKRGQVLKTTKRRWFELAGTTLAYYSHPEGGTKKGSLEIVDAQISHLDTLKSGERFSFVVHVPGRELVLHADSQEERALWVASLSSVADSATSFESETSESFSSINVADIMRRRCSCTTSAEDSGIGSSSLDGSCRRCMSSFISKSEDALVDVTREVQLILASPYSPEGSTTAAFLKEHAGKPISNDTLRKFMSGLADYMISTRLNELRVLGGRSNDAAPETPYDLDSNVADDSSEFTERVMAIVNEQIEERVFFPHYRTVVENIKEQTRIESKRLRGKIEVLQSKAQSFFGISAASLSSSGWKSASLRLKEIDRVSLPYMKRIELVAACKEIYSIYHDEHPSNAPMNADEFIPAFIYVLVQAQLSDPVLLKEMMTFFDLGCTQGEAAYFVTCLEIAIEYIRSLLIAETVILDASQKLGIEFRRDEYEQIIVVSRLVPGGQAEQTGGINIGAVLVAINGLLVYEMELAEVTKLVVDAEGDVEFCFLSRDEFELRFGGAKRRIDDNDDDDDDEDGTWHHENADERAESIETALKATA</sequence>